<dbReference type="PANTHER" id="PTHR46594:SF4">
    <property type="entry name" value="P-TYPE CATION-TRANSPORTING ATPASE"/>
    <property type="match status" value="1"/>
</dbReference>
<dbReference type="Proteomes" id="UP001595987">
    <property type="component" value="Unassembled WGS sequence"/>
</dbReference>
<keyword evidence="5" id="KW-1185">Reference proteome</keyword>
<dbReference type="PRINTS" id="PR00946">
    <property type="entry name" value="HGSCAVENGER"/>
</dbReference>
<dbReference type="InterPro" id="IPR001802">
    <property type="entry name" value="MerP/CopZ"/>
</dbReference>
<accession>A0ABV9JH60</accession>
<dbReference type="RefSeq" id="WP_213533116.1">
    <property type="nucleotide sequence ID" value="NZ_BOVQ01000001.1"/>
</dbReference>
<dbReference type="PANTHER" id="PTHR46594">
    <property type="entry name" value="P-TYPE CATION-TRANSPORTING ATPASE"/>
    <property type="match status" value="1"/>
</dbReference>
<name>A0ABV9JH60_9LACT</name>
<comment type="caution">
    <text evidence="4">The sequence shown here is derived from an EMBL/GenBank/DDBJ whole genome shotgun (WGS) entry which is preliminary data.</text>
</comment>
<dbReference type="Pfam" id="PF00403">
    <property type="entry name" value="HMA"/>
    <property type="match status" value="1"/>
</dbReference>
<dbReference type="Gene3D" id="3.30.70.100">
    <property type="match status" value="1"/>
</dbReference>
<dbReference type="PROSITE" id="PS50846">
    <property type="entry name" value="HMA_2"/>
    <property type="match status" value="1"/>
</dbReference>
<evidence type="ECO:0000313" key="5">
    <source>
        <dbReference type="Proteomes" id="UP001595987"/>
    </source>
</evidence>
<evidence type="ECO:0000313" key="4">
    <source>
        <dbReference type="EMBL" id="MFC4652820.1"/>
    </source>
</evidence>
<gene>
    <name evidence="4" type="ORF">ACFO26_07840</name>
</gene>
<evidence type="ECO:0000256" key="1">
    <source>
        <dbReference type="ARBA" id="ARBA00015313"/>
    </source>
</evidence>
<dbReference type="InterPro" id="IPR036163">
    <property type="entry name" value="HMA_dom_sf"/>
</dbReference>
<dbReference type="NCBIfam" id="TIGR00003">
    <property type="entry name" value="copper ion binding protein"/>
    <property type="match status" value="1"/>
</dbReference>
<reference evidence="5" key="1">
    <citation type="journal article" date="2019" name="Int. J. Syst. Evol. Microbiol.">
        <title>The Global Catalogue of Microorganisms (GCM) 10K type strain sequencing project: providing services to taxonomists for standard genome sequencing and annotation.</title>
        <authorList>
            <consortium name="The Broad Institute Genomics Platform"/>
            <consortium name="The Broad Institute Genome Sequencing Center for Infectious Disease"/>
            <person name="Wu L."/>
            <person name="Ma J."/>
        </authorList>
    </citation>
    <scope>NUCLEOTIDE SEQUENCE [LARGE SCALE GENOMIC DNA]</scope>
    <source>
        <strain evidence="5">CCUG 63287</strain>
    </source>
</reference>
<feature type="domain" description="HMA" evidence="3">
    <location>
        <begin position="3"/>
        <end position="68"/>
    </location>
</feature>
<protein>
    <recommendedName>
        <fullName evidence="1">Copper chaperone CopZ</fullName>
    </recommendedName>
</protein>
<evidence type="ECO:0000256" key="2">
    <source>
        <dbReference type="ARBA" id="ARBA00022723"/>
    </source>
</evidence>
<dbReference type="InterPro" id="IPR006122">
    <property type="entry name" value="HMA_Cu_ion-bd"/>
</dbReference>
<organism evidence="4 5">
    <name type="scientific">Lactococcus nasutitermitis</name>
    <dbReference type="NCBI Taxonomy" id="1652957"/>
    <lineage>
        <taxon>Bacteria</taxon>
        <taxon>Bacillati</taxon>
        <taxon>Bacillota</taxon>
        <taxon>Bacilli</taxon>
        <taxon>Lactobacillales</taxon>
        <taxon>Streptococcaceae</taxon>
        <taxon>Lactococcus</taxon>
    </lineage>
</organism>
<dbReference type="SUPFAM" id="SSF55008">
    <property type="entry name" value="HMA, heavy metal-associated domain"/>
    <property type="match status" value="1"/>
</dbReference>
<dbReference type="InterPro" id="IPR006121">
    <property type="entry name" value="HMA_dom"/>
</dbReference>
<keyword evidence="2" id="KW-0479">Metal-binding</keyword>
<dbReference type="CDD" id="cd00371">
    <property type="entry name" value="HMA"/>
    <property type="match status" value="1"/>
</dbReference>
<evidence type="ECO:0000259" key="3">
    <source>
        <dbReference type="PROSITE" id="PS50846"/>
    </source>
</evidence>
<sequence>MATKQTLKIEGMTCDMCVKHVSEALESVDGVKSAKVSLKKNEAQVKFDEPATLTQMSTAVAAAGYKIV</sequence>
<proteinExistence type="predicted"/>
<dbReference type="EMBL" id="JBHSGD010000005">
    <property type="protein sequence ID" value="MFC4652820.1"/>
    <property type="molecule type" value="Genomic_DNA"/>
</dbReference>